<keyword evidence="6" id="KW-1185">Reference proteome</keyword>
<dbReference type="OrthoDB" id="343875at2759"/>
<dbReference type="InterPro" id="IPR011990">
    <property type="entry name" value="TPR-like_helical_dom_sf"/>
</dbReference>
<dbReference type="EMBL" id="ML170162">
    <property type="protein sequence ID" value="TDL26025.1"/>
    <property type="molecule type" value="Genomic_DNA"/>
</dbReference>
<gene>
    <name evidence="5" type="ORF">BD410DRAFT_884208</name>
</gene>
<feature type="region of interest" description="Disordered" evidence="4">
    <location>
        <begin position="944"/>
        <end position="1067"/>
    </location>
</feature>
<organism evidence="5 6">
    <name type="scientific">Rickenella mellea</name>
    <dbReference type="NCBI Taxonomy" id="50990"/>
    <lineage>
        <taxon>Eukaryota</taxon>
        <taxon>Fungi</taxon>
        <taxon>Dikarya</taxon>
        <taxon>Basidiomycota</taxon>
        <taxon>Agaricomycotina</taxon>
        <taxon>Agaricomycetes</taxon>
        <taxon>Hymenochaetales</taxon>
        <taxon>Rickenellaceae</taxon>
        <taxon>Rickenella</taxon>
    </lineage>
</organism>
<dbReference type="PANTHER" id="PTHR14027:SF2">
    <property type="entry name" value="RNA POLYMERASE-ASSOCIATED PROTEIN CTR9 HOMOLOG"/>
    <property type="match status" value="1"/>
</dbReference>
<dbReference type="Pfam" id="PF14559">
    <property type="entry name" value="TPR_19"/>
    <property type="match status" value="1"/>
</dbReference>
<sequence length="1067" mass="119533">MLNGRSIDIELGGQEVITIELDNLDPNPDDIVELLKESMCKVSVWIKLACEYWRKGFLEAAERIGNAAVTAFEWQGSTESLPPVYLLLANIQIAYARSAPKMVLTNARLDDMSKEKPKDTFYSEAAKHMNAGDRIAQDSGGDSRSQKAFLTRGVHQLATRSLDDALQSFDGVLAEKPTNIVALTGKARIFYSRRQFPQALKLFQQVLTLSPYSSPDPRIGIGLCLWAMDHKVKAKAAWQRSLEVHPTEWATNLLLGLDSINASKNTSQSDEERAEAYATGAKYIEKAFNANKRNAAAANALSDFFLRKGDHLRVLKLAERTIQFADTLPLLSDGYIHAGQIAQAEGSTGDAIKHFTAALKSHPKSIQAAVGLAQMQVQNDEIPAAIHTLDTLLQPPNPQRSLEAMVMLASLRAYPRPGVSSVDAAQERTRARDLFDHIFKAIESPNNQRSMPGFVEDIDMYVEIARLWQDESPDRMRKALQEAVRLSQNTGQLDPRLLNNLGSLHHMEGDLGEARTTYELALTNAGVLGPDTAEAMSTTVLYNLARVYEDQGDEDAAKDAYEKLLARHPEYVDAKVREAQLLVNLNRSNDAHELIKQALASQNSNLNIRAFYTHFLIHNNMIKPAKDFVFATLKDFDKHDVYSLCAAGWLHYHQARESRDTSSKGAEDRKANFRRSAEFYEKALQRDPMCAIAGQGLAIATAEDILGGPGDEASKRHNNLREALDVFGKIRESVNDMNVYLNMGHCYYARDEFDRAIESYETASKRCQSGKNAAVLMCLCRSWYAKANKDHSFLAMSKALTYAQSALHLQPNDKAVLYNVAMIEQKAAEMLFSISPSKRSLTDLQRAIDQGAHAQKLFASLAADKSPSLPYNKDIADQRRKYGDSMLRKGDEHLATQRQYEDELDAKLQGARQKRQEERDRLTAIEREREEAIRKQAEELAEQRRKAREEAQAWSLAVRGDSDDEKEKERRPRKPAAKRSKGENGSGEEGAEPKKKRKSKLKKDGDVDVGGDDTLVSGDEGDDRPTKKRVPKKRVVRDDDDEELDTNVSRKKQYKSKEMITDSDEEQ</sequence>
<evidence type="ECO:0000256" key="2">
    <source>
        <dbReference type="ARBA" id="ARBA00022803"/>
    </source>
</evidence>
<evidence type="ECO:0000256" key="1">
    <source>
        <dbReference type="ARBA" id="ARBA00022737"/>
    </source>
</evidence>
<evidence type="ECO:0000256" key="4">
    <source>
        <dbReference type="SAM" id="MobiDB-lite"/>
    </source>
</evidence>
<proteinExistence type="predicted"/>
<keyword evidence="2 3" id="KW-0802">TPR repeat</keyword>
<protein>
    <submittedName>
        <fullName evidence="5">TPR-like protein</fullName>
    </submittedName>
</protein>
<dbReference type="GO" id="GO:0006368">
    <property type="term" value="P:transcription elongation by RNA polymerase II"/>
    <property type="evidence" value="ECO:0007669"/>
    <property type="project" value="TreeGrafter"/>
</dbReference>
<dbReference type="GO" id="GO:0006355">
    <property type="term" value="P:regulation of DNA-templated transcription"/>
    <property type="evidence" value="ECO:0007669"/>
    <property type="project" value="InterPro"/>
</dbReference>
<feature type="repeat" description="TPR" evidence="3">
    <location>
        <begin position="180"/>
        <end position="213"/>
    </location>
</feature>
<feature type="repeat" description="TPR" evidence="3">
    <location>
        <begin position="538"/>
        <end position="571"/>
    </location>
</feature>
<keyword evidence="1" id="KW-0677">Repeat</keyword>
<dbReference type="GO" id="GO:0016593">
    <property type="term" value="C:Cdc73/Paf1 complex"/>
    <property type="evidence" value="ECO:0007669"/>
    <property type="project" value="TreeGrafter"/>
</dbReference>
<dbReference type="VEuPathDB" id="FungiDB:BD410DRAFT_884208"/>
<feature type="repeat" description="TPR" evidence="3">
    <location>
        <begin position="332"/>
        <end position="365"/>
    </location>
</feature>
<dbReference type="InterPro" id="IPR019734">
    <property type="entry name" value="TPR_rpt"/>
</dbReference>
<dbReference type="Proteomes" id="UP000294933">
    <property type="component" value="Unassembled WGS sequence"/>
</dbReference>
<dbReference type="PROSITE" id="PS50005">
    <property type="entry name" value="TPR"/>
    <property type="match status" value="4"/>
</dbReference>
<feature type="compositionally biased region" description="Basic residues" evidence="4">
    <location>
        <begin position="1026"/>
        <end position="1035"/>
    </location>
</feature>
<reference evidence="5 6" key="1">
    <citation type="submission" date="2018-06" db="EMBL/GenBank/DDBJ databases">
        <title>A transcriptomic atlas of mushroom development highlights an independent origin of complex multicellularity.</title>
        <authorList>
            <consortium name="DOE Joint Genome Institute"/>
            <person name="Krizsan K."/>
            <person name="Almasi E."/>
            <person name="Merenyi Z."/>
            <person name="Sahu N."/>
            <person name="Viragh M."/>
            <person name="Koszo T."/>
            <person name="Mondo S."/>
            <person name="Kiss B."/>
            <person name="Balint B."/>
            <person name="Kues U."/>
            <person name="Barry K."/>
            <person name="Hegedus J.C."/>
            <person name="Henrissat B."/>
            <person name="Johnson J."/>
            <person name="Lipzen A."/>
            <person name="Ohm R."/>
            <person name="Nagy I."/>
            <person name="Pangilinan J."/>
            <person name="Yan J."/>
            <person name="Xiong Y."/>
            <person name="Grigoriev I.V."/>
            <person name="Hibbett D.S."/>
            <person name="Nagy L.G."/>
        </authorList>
    </citation>
    <scope>NUCLEOTIDE SEQUENCE [LARGE SCALE GENOMIC DNA]</scope>
    <source>
        <strain evidence="5 6">SZMC22713</strain>
    </source>
</reference>
<dbReference type="InterPro" id="IPR031101">
    <property type="entry name" value="Ctr9"/>
</dbReference>
<evidence type="ECO:0000256" key="3">
    <source>
        <dbReference type="PROSITE-ProRule" id="PRU00339"/>
    </source>
</evidence>
<dbReference type="STRING" id="50990.A0A4Y7QF38"/>
<dbReference type="Pfam" id="PF13181">
    <property type="entry name" value="TPR_8"/>
    <property type="match status" value="1"/>
</dbReference>
<dbReference type="Gene3D" id="1.25.40.10">
    <property type="entry name" value="Tetratricopeptide repeat domain"/>
    <property type="match status" value="4"/>
</dbReference>
<accession>A0A4Y7QF38</accession>
<dbReference type="Pfam" id="PF13424">
    <property type="entry name" value="TPR_12"/>
    <property type="match status" value="1"/>
</dbReference>
<dbReference type="PANTHER" id="PTHR14027">
    <property type="entry name" value="RNA POLYMERASE-ASSOCIATED PROTEIN CTR9"/>
    <property type="match status" value="1"/>
</dbReference>
<dbReference type="GO" id="GO:0000993">
    <property type="term" value="F:RNA polymerase II complex binding"/>
    <property type="evidence" value="ECO:0007669"/>
    <property type="project" value="TreeGrafter"/>
</dbReference>
<name>A0A4Y7QF38_9AGAM</name>
<evidence type="ECO:0000313" key="6">
    <source>
        <dbReference type="Proteomes" id="UP000294933"/>
    </source>
</evidence>
<evidence type="ECO:0000313" key="5">
    <source>
        <dbReference type="EMBL" id="TDL26025.1"/>
    </source>
</evidence>
<feature type="repeat" description="TPR" evidence="3">
    <location>
        <begin position="737"/>
        <end position="770"/>
    </location>
</feature>
<dbReference type="AlphaFoldDB" id="A0A4Y7QF38"/>
<dbReference type="SUPFAM" id="SSF48452">
    <property type="entry name" value="TPR-like"/>
    <property type="match status" value="2"/>
</dbReference>
<dbReference type="SMART" id="SM00028">
    <property type="entry name" value="TPR"/>
    <property type="match status" value="9"/>
</dbReference>